<dbReference type="InterPro" id="IPR016147">
    <property type="entry name" value="Pili_assmbl_chaperone_N"/>
</dbReference>
<dbReference type="RefSeq" id="WP_123087237.1">
    <property type="nucleotide sequence ID" value="NZ_RIBS01000002.1"/>
</dbReference>
<proteinExistence type="predicted"/>
<dbReference type="GO" id="GO:0071555">
    <property type="term" value="P:cell wall organization"/>
    <property type="evidence" value="ECO:0007669"/>
    <property type="project" value="InterPro"/>
</dbReference>
<sequence length="267" mass="28631">MPTRPSSGAPLVVFALATLAWLAMGHDSRAASLQVAPTTITLQARQAAEGLTLSNTGAQTLHAQLRVFRWTQHDGVDRLDATGDVVLSPPMLELAPGARQLVRIVRTGPAPVDREASYRVIVDELPIDAHDASRSGLRLALRYSIPVFLMPVNRPQSDVSRPDASQAQLSATLHARLGGAHPTRFIEIDNTGDAHAQIADLAFVGDDGQRVAVAPGLSGYVLPGQRMRWNLPVTLDLERDAGRDGAFKARINGEPGERTLVLDATAR</sequence>
<organism evidence="2 3">
    <name type="scientific">Montanilutibacter psychrotolerans</name>
    <dbReference type="NCBI Taxonomy" id="1327343"/>
    <lineage>
        <taxon>Bacteria</taxon>
        <taxon>Pseudomonadati</taxon>
        <taxon>Pseudomonadota</taxon>
        <taxon>Gammaproteobacteria</taxon>
        <taxon>Lysobacterales</taxon>
        <taxon>Lysobacteraceae</taxon>
        <taxon>Montanilutibacter</taxon>
    </lineage>
</organism>
<dbReference type="GO" id="GO:0030288">
    <property type="term" value="C:outer membrane-bounded periplasmic space"/>
    <property type="evidence" value="ECO:0007669"/>
    <property type="project" value="InterPro"/>
</dbReference>
<dbReference type="PANTHER" id="PTHR30251:SF4">
    <property type="entry name" value="SLR1668 PROTEIN"/>
    <property type="match status" value="1"/>
</dbReference>
<dbReference type="InterPro" id="IPR013783">
    <property type="entry name" value="Ig-like_fold"/>
</dbReference>
<dbReference type="EMBL" id="RIBS01000002">
    <property type="protein sequence ID" value="RNF84912.1"/>
    <property type="molecule type" value="Genomic_DNA"/>
</dbReference>
<dbReference type="InterPro" id="IPR050643">
    <property type="entry name" value="Periplasmic_pilus_chap"/>
</dbReference>
<dbReference type="SUPFAM" id="SSF49354">
    <property type="entry name" value="PapD-like"/>
    <property type="match status" value="1"/>
</dbReference>
<dbReference type="OrthoDB" id="511700at2"/>
<name>A0A3M8T2D0_9GAMM</name>
<dbReference type="PANTHER" id="PTHR30251">
    <property type="entry name" value="PILUS ASSEMBLY CHAPERONE"/>
    <property type="match status" value="1"/>
</dbReference>
<evidence type="ECO:0000259" key="1">
    <source>
        <dbReference type="Pfam" id="PF00345"/>
    </source>
</evidence>
<dbReference type="Gene3D" id="2.60.40.10">
    <property type="entry name" value="Immunoglobulins"/>
    <property type="match status" value="1"/>
</dbReference>
<protein>
    <submittedName>
        <fullName evidence="2">Molecular chaperone</fullName>
    </submittedName>
</protein>
<dbReference type="AlphaFoldDB" id="A0A3M8T2D0"/>
<accession>A0A3M8T2D0</accession>
<evidence type="ECO:0000313" key="3">
    <source>
        <dbReference type="Proteomes" id="UP000267049"/>
    </source>
</evidence>
<keyword evidence="3" id="KW-1185">Reference proteome</keyword>
<gene>
    <name evidence="2" type="ORF">EER27_03655</name>
</gene>
<evidence type="ECO:0000313" key="2">
    <source>
        <dbReference type="EMBL" id="RNF84912.1"/>
    </source>
</evidence>
<dbReference type="Proteomes" id="UP000267049">
    <property type="component" value="Unassembled WGS sequence"/>
</dbReference>
<reference evidence="2 3" key="1">
    <citation type="submission" date="2018-11" db="EMBL/GenBank/DDBJ databases">
        <title>Lysobacter cryohumiis sp. nov., isolated from soil in the Tianshan Mountains, Xinjiang, China.</title>
        <authorList>
            <person name="Luo Y."/>
            <person name="Sheng H."/>
        </authorList>
    </citation>
    <scope>NUCLEOTIDE SEQUENCE [LARGE SCALE GENOMIC DNA]</scope>
    <source>
        <strain evidence="2 3">ZS60</strain>
    </source>
</reference>
<comment type="caution">
    <text evidence="2">The sequence shown here is derived from an EMBL/GenBank/DDBJ whole genome shotgun (WGS) entry which is preliminary data.</text>
</comment>
<dbReference type="Pfam" id="PF00345">
    <property type="entry name" value="PapD_N"/>
    <property type="match status" value="1"/>
</dbReference>
<feature type="domain" description="Pili assembly chaperone N-terminal" evidence="1">
    <location>
        <begin position="33"/>
        <end position="152"/>
    </location>
</feature>
<dbReference type="InterPro" id="IPR008962">
    <property type="entry name" value="PapD-like_sf"/>
</dbReference>